<proteinExistence type="predicted"/>
<organism evidence="1 2">
    <name type="scientific">Coemansia nantahalensis</name>
    <dbReference type="NCBI Taxonomy" id="2789366"/>
    <lineage>
        <taxon>Eukaryota</taxon>
        <taxon>Fungi</taxon>
        <taxon>Fungi incertae sedis</taxon>
        <taxon>Zoopagomycota</taxon>
        <taxon>Kickxellomycotina</taxon>
        <taxon>Kickxellomycetes</taxon>
        <taxon>Kickxellales</taxon>
        <taxon>Kickxellaceae</taxon>
        <taxon>Coemansia</taxon>
    </lineage>
</organism>
<dbReference type="Proteomes" id="UP001140234">
    <property type="component" value="Unassembled WGS sequence"/>
</dbReference>
<accession>A0ACC1K1D4</accession>
<evidence type="ECO:0000313" key="2">
    <source>
        <dbReference type="Proteomes" id="UP001140234"/>
    </source>
</evidence>
<dbReference type="EMBL" id="JANBUJ010000553">
    <property type="protein sequence ID" value="KAJ2771344.1"/>
    <property type="molecule type" value="Genomic_DNA"/>
</dbReference>
<sequence length="283" mass="30174">MPGVQVLILGRGFVGSYLAALLAETGTSYAATTTDGRDGTISWALGEDGGSDCSALPVAAVVVVTFPLQGRCAAKRLVDGYAAAGPKGRRGPRWICLGSSRAFTAVPSDRFTAPDAAVGGERTEAEEFIARECGGCVLNLVGLWGGARAPDKWGRFYTEARLRKRIEDRSLHLIHGADAARAIYAVATSDSEAGGRWLVSDGRVYDILQIIAREHAVRGLLETLLNEEHAQRVLGASRVEDVAMGAAAVALRVDSSHFWSRFGLQPRYPYVLGAADPYRPATE</sequence>
<name>A0ACC1K1D4_9FUNG</name>
<protein>
    <submittedName>
        <fullName evidence="1">Uncharacterized protein</fullName>
    </submittedName>
</protein>
<evidence type="ECO:0000313" key="1">
    <source>
        <dbReference type="EMBL" id="KAJ2771344.1"/>
    </source>
</evidence>
<keyword evidence="2" id="KW-1185">Reference proteome</keyword>
<comment type="caution">
    <text evidence="1">The sequence shown here is derived from an EMBL/GenBank/DDBJ whole genome shotgun (WGS) entry which is preliminary data.</text>
</comment>
<gene>
    <name evidence="1" type="ORF">IWQ57_002256</name>
</gene>
<reference evidence="1" key="1">
    <citation type="submission" date="2022-07" db="EMBL/GenBank/DDBJ databases">
        <title>Phylogenomic reconstructions and comparative analyses of Kickxellomycotina fungi.</title>
        <authorList>
            <person name="Reynolds N.K."/>
            <person name="Stajich J.E."/>
            <person name="Barry K."/>
            <person name="Grigoriev I.V."/>
            <person name="Crous P."/>
            <person name="Smith M.E."/>
        </authorList>
    </citation>
    <scope>NUCLEOTIDE SEQUENCE</scope>
    <source>
        <strain evidence="1">CBS 109366</strain>
    </source>
</reference>